<dbReference type="STRING" id="7244.Q95V62"/>
<dbReference type="OrthoDB" id="2015372at2759"/>
<sequence length="295" mass="33657">MFNVNTVIQTQGLSTNSSTSTAFEEHSLERHSQFHEQKLIEKFCRATQLVKLIEGTVENFLRNYRRTRKPEEALAPLRLRLDFNYVELVEHAPQLLHLVVEEPLQFAEAVKYSVYGQVRDLLKANANDNGIKAIDIAQLHTHWRLVDLPLQQNLLYNPTQYLYRLGLALVNGFLSAYTPPETLVLQSIWYCAGGCLRNAIQTSSTDAPLCPNCSRPMSEYQKLRVTENYRLIAVLPAECAQNPRSVDCIYRPILVRLRAHTYDGDLKLGANYVITGYYCGTASSYQFEACHLRKA</sequence>
<organism evidence="1">
    <name type="scientific">Drosophila virilis</name>
    <name type="common">Fruit fly</name>
    <dbReference type="NCBI Taxonomy" id="7244"/>
    <lineage>
        <taxon>Eukaryota</taxon>
        <taxon>Metazoa</taxon>
        <taxon>Ecdysozoa</taxon>
        <taxon>Arthropoda</taxon>
        <taxon>Hexapoda</taxon>
        <taxon>Insecta</taxon>
        <taxon>Pterygota</taxon>
        <taxon>Neoptera</taxon>
        <taxon>Endopterygota</taxon>
        <taxon>Diptera</taxon>
        <taxon>Brachycera</taxon>
        <taxon>Muscomorpha</taxon>
        <taxon>Ephydroidea</taxon>
        <taxon>Drosophilidae</taxon>
        <taxon>Drosophila</taxon>
    </lineage>
</organism>
<evidence type="ECO:0000313" key="2">
    <source>
        <dbReference type="EMBL" id="KRF82440.1"/>
    </source>
</evidence>
<dbReference type="FunCoup" id="Q95V62">
    <property type="interactions" value="2"/>
</dbReference>
<dbReference type="EMBL" id="CH940651">
    <property type="protein sequence ID" value="KRF82440.1"/>
    <property type="molecule type" value="Genomic_DNA"/>
</dbReference>
<gene>
    <name evidence="1" type="primary">mei-217</name>
    <name evidence="2" type="synonym">Dvir\GJ26531</name>
    <name evidence="2" type="ORF">Dvir_GJ26531</name>
</gene>
<name>Q95V62_DROVI</name>
<protein>
    <submittedName>
        <fullName evidence="1">MEI-217</fullName>
    </submittedName>
</protein>
<evidence type="ECO:0000313" key="1">
    <source>
        <dbReference type="EMBL" id="AAL25081.1"/>
    </source>
</evidence>
<keyword evidence="3" id="KW-1185">Reference proteome</keyword>
<proteinExistence type="predicted"/>
<reference evidence="2" key="4">
    <citation type="submission" date="2015-11" db="EMBL/GenBank/DDBJ databases">
        <authorList>
            <consortium name="FlyBase"/>
        </authorList>
    </citation>
    <scope>NUCLEOTIDE SEQUENCE</scope>
    <source>
        <strain evidence="2">TSC#15010-1051.87</strain>
    </source>
</reference>
<dbReference type="AlphaFoldDB" id="Q95V62"/>
<reference evidence="2" key="3">
    <citation type="journal article" date="2008" name="Bioinformatics">
        <title>Assembly reconciliation.</title>
        <authorList>
            <person name="Zimin A.V."/>
            <person name="Smith D.R."/>
            <person name="Sutton G."/>
            <person name="Yorke J.A."/>
        </authorList>
    </citation>
    <scope>NUCLEOTIDE SEQUENCE</scope>
    <source>
        <strain evidence="2">TSC#15010-1051.87</strain>
    </source>
</reference>
<dbReference type="EMBL" id="AF426408">
    <property type="protein sequence ID" value="AAL25081.1"/>
    <property type="molecule type" value="Genomic_DNA"/>
</dbReference>
<evidence type="ECO:0000313" key="3">
    <source>
        <dbReference type="Proteomes" id="UP000008792"/>
    </source>
</evidence>
<dbReference type="InParanoid" id="Q95V62"/>
<reference evidence="2 3" key="2">
    <citation type="journal article" date="2007" name="Nature">
        <title>Evolution of genes and genomes on the Drosophila phylogeny.</title>
        <authorList>
            <consortium name="Drosophila 12 Genomes Consortium"/>
            <person name="Clark A.G."/>
            <person name="Eisen M.B."/>
            <person name="Smith D.R."/>
            <person name="Bergman C.M."/>
            <person name="Oliver B."/>
            <person name="Markow T.A."/>
            <person name="Kaufman T.C."/>
            <person name="Kellis M."/>
            <person name="Gelbart W."/>
            <person name="Iyer V.N."/>
            <person name="Pollard D.A."/>
            <person name="Sackton T.B."/>
            <person name="Larracuente A.M."/>
            <person name="Singh N.D."/>
            <person name="Abad J.P."/>
            <person name="Abt D.N."/>
            <person name="Adryan B."/>
            <person name="Aguade M."/>
            <person name="Akashi H."/>
            <person name="Anderson W.W."/>
            <person name="Aquadro C.F."/>
            <person name="Ardell D.H."/>
            <person name="Arguello R."/>
            <person name="Artieri C.G."/>
            <person name="Barbash D.A."/>
            <person name="Barker D."/>
            <person name="Barsanti P."/>
            <person name="Batterham P."/>
            <person name="Batzoglou S."/>
            <person name="Begun D."/>
            <person name="Bhutkar A."/>
            <person name="Blanco E."/>
            <person name="Bosak S.A."/>
            <person name="Bradley R.K."/>
            <person name="Brand A.D."/>
            <person name="Brent M.R."/>
            <person name="Brooks A.N."/>
            <person name="Brown R.H."/>
            <person name="Butlin R.K."/>
            <person name="Caggese C."/>
            <person name="Calvi B.R."/>
            <person name="Bernardo de Carvalho A."/>
            <person name="Caspi A."/>
            <person name="Castrezana S."/>
            <person name="Celniker S.E."/>
            <person name="Chang J.L."/>
            <person name="Chapple C."/>
            <person name="Chatterji S."/>
            <person name="Chinwalla A."/>
            <person name="Civetta A."/>
            <person name="Clifton S.W."/>
            <person name="Comeron J.M."/>
            <person name="Costello J.C."/>
            <person name="Coyne J.A."/>
            <person name="Daub J."/>
            <person name="David R.G."/>
            <person name="Delcher A.L."/>
            <person name="Delehaunty K."/>
            <person name="Do C.B."/>
            <person name="Ebling H."/>
            <person name="Edwards K."/>
            <person name="Eickbush T."/>
            <person name="Evans J.D."/>
            <person name="Filipski A."/>
            <person name="Findeiss S."/>
            <person name="Freyhult E."/>
            <person name="Fulton L."/>
            <person name="Fulton R."/>
            <person name="Garcia A.C."/>
            <person name="Gardiner A."/>
            <person name="Garfield D.A."/>
            <person name="Garvin B.E."/>
            <person name="Gibson G."/>
            <person name="Gilbert D."/>
            <person name="Gnerre S."/>
            <person name="Godfrey J."/>
            <person name="Good R."/>
            <person name="Gotea V."/>
            <person name="Gravely B."/>
            <person name="Greenberg A.J."/>
            <person name="Griffiths-Jones S."/>
            <person name="Gross S."/>
            <person name="Guigo R."/>
            <person name="Gustafson E.A."/>
            <person name="Haerty W."/>
            <person name="Hahn M.W."/>
            <person name="Halligan D.L."/>
            <person name="Halpern A.L."/>
            <person name="Halter G.M."/>
            <person name="Han M.V."/>
            <person name="Heger A."/>
            <person name="Hillier L."/>
            <person name="Hinrichs A.S."/>
            <person name="Holmes I."/>
            <person name="Hoskins R.A."/>
            <person name="Hubisz M.J."/>
            <person name="Hultmark D."/>
            <person name="Huntley M.A."/>
            <person name="Jaffe D.B."/>
            <person name="Jagadeeshan S."/>
            <person name="Jeck W.R."/>
            <person name="Johnson J."/>
            <person name="Jones C.D."/>
            <person name="Jordan W.C."/>
            <person name="Karpen G.H."/>
            <person name="Kataoka E."/>
            <person name="Keightley P.D."/>
            <person name="Kheradpour P."/>
            <person name="Kirkness E.F."/>
            <person name="Koerich L.B."/>
            <person name="Kristiansen K."/>
            <person name="Kudrna D."/>
            <person name="Kulathinal R.J."/>
            <person name="Kumar S."/>
            <person name="Kwok R."/>
            <person name="Lander E."/>
            <person name="Langley C.H."/>
            <person name="Lapoint R."/>
            <person name="Lazzaro B.P."/>
            <person name="Lee S.J."/>
            <person name="Levesque L."/>
            <person name="Li R."/>
            <person name="Lin C.F."/>
            <person name="Lin M.F."/>
            <person name="Lindblad-Toh K."/>
            <person name="Llopart A."/>
            <person name="Long M."/>
            <person name="Low L."/>
            <person name="Lozovsky E."/>
            <person name="Lu J."/>
            <person name="Luo M."/>
            <person name="Machado C.A."/>
            <person name="Makalowski W."/>
            <person name="Marzo M."/>
            <person name="Matsuda M."/>
            <person name="Matzkin L."/>
            <person name="McAllister B."/>
            <person name="McBride C.S."/>
            <person name="McKernan B."/>
            <person name="McKernan K."/>
            <person name="Mendez-Lago M."/>
            <person name="Minx P."/>
            <person name="Mollenhauer M.U."/>
            <person name="Montooth K."/>
            <person name="Mount S.M."/>
            <person name="Mu X."/>
            <person name="Myers E."/>
            <person name="Negre B."/>
            <person name="Newfeld S."/>
            <person name="Nielsen R."/>
            <person name="Noor M.A."/>
            <person name="O'Grady P."/>
            <person name="Pachter L."/>
            <person name="Papaceit M."/>
            <person name="Parisi M.J."/>
            <person name="Parisi M."/>
            <person name="Parts L."/>
            <person name="Pedersen J.S."/>
            <person name="Pesole G."/>
            <person name="Phillippy A.M."/>
            <person name="Ponting C.P."/>
            <person name="Pop M."/>
            <person name="Porcelli D."/>
            <person name="Powell J.R."/>
            <person name="Prohaska S."/>
            <person name="Pruitt K."/>
            <person name="Puig M."/>
            <person name="Quesneville H."/>
            <person name="Ram K.R."/>
            <person name="Rand D."/>
            <person name="Rasmussen M.D."/>
            <person name="Reed L.K."/>
            <person name="Reenan R."/>
            <person name="Reily A."/>
            <person name="Remington K.A."/>
            <person name="Rieger T.T."/>
            <person name="Ritchie M.G."/>
            <person name="Robin C."/>
            <person name="Rogers Y.H."/>
            <person name="Rohde C."/>
            <person name="Rozas J."/>
            <person name="Rubenfield M.J."/>
            <person name="Ruiz A."/>
            <person name="Russo S."/>
            <person name="Salzberg S.L."/>
            <person name="Sanchez-Gracia A."/>
            <person name="Saranga D.J."/>
            <person name="Sato H."/>
            <person name="Schaeffer S.W."/>
            <person name="Schatz M.C."/>
            <person name="Schlenke T."/>
            <person name="Schwartz R."/>
            <person name="Segarra C."/>
            <person name="Singh R.S."/>
            <person name="Sirot L."/>
            <person name="Sirota M."/>
            <person name="Sisneros N.B."/>
            <person name="Smith C.D."/>
            <person name="Smith T.F."/>
            <person name="Spieth J."/>
            <person name="Stage D.E."/>
            <person name="Stark A."/>
            <person name="Stephan W."/>
            <person name="Strausberg R.L."/>
            <person name="Strempel S."/>
            <person name="Sturgill D."/>
            <person name="Sutton G."/>
            <person name="Sutton G.G."/>
            <person name="Tao W."/>
            <person name="Teichmann S."/>
            <person name="Tobari Y.N."/>
            <person name="Tomimura Y."/>
            <person name="Tsolas J.M."/>
            <person name="Valente V.L."/>
            <person name="Venter E."/>
            <person name="Venter J.C."/>
            <person name="Vicario S."/>
            <person name="Vieira F.G."/>
            <person name="Vilella A.J."/>
            <person name="Villasante A."/>
            <person name="Walenz B."/>
            <person name="Wang J."/>
            <person name="Wasserman M."/>
            <person name="Watts T."/>
            <person name="Wilson D."/>
            <person name="Wilson R.K."/>
            <person name="Wing R.A."/>
            <person name="Wolfner M.F."/>
            <person name="Wong A."/>
            <person name="Wong G.K."/>
            <person name="Wu C.I."/>
            <person name="Wu G."/>
            <person name="Yamamoto D."/>
            <person name="Yang H.P."/>
            <person name="Yang S.P."/>
            <person name="Yorke J.A."/>
            <person name="Yoshida K."/>
            <person name="Zdobnov E."/>
            <person name="Zhang P."/>
            <person name="Zhang Y."/>
            <person name="Zimin A.V."/>
            <person name="Baldwin J."/>
            <person name="Abdouelleil A."/>
            <person name="Abdulkadir J."/>
            <person name="Abebe A."/>
            <person name="Abera B."/>
            <person name="Abreu J."/>
            <person name="Acer S.C."/>
            <person name="Aftuck L."/>
            <person name="Alexander A."/>
            <person name="An P."/>
            <person name="Anderson E."/>
            <person name="Anderson S."/>
            <person name="Arachi H."/>
            <person name="Azer M."/>
            <person name="Bachantsang P."/>
            <person name="Barry A."/>
            <person name="Bayul T."/>
            <person name="Berlin A."/>
            <person name="Bessette D."/>
            <person name="Bloom T."/>
            <person name="Blye J."/>
            <person name="Boguslavskiy L."/>
            <person name="Bonnet C."/>
            <person name="Boukhgalter B."/>
            <person name="Bourzgui I."/>
            <person name="Brown A."/>
            <person name="Cahill P."/>
            <person name="Channer S."/>
            <person name="Cheshatsang Y."/>
            <person name="Chuda L."/>
            <person name="Citroen M."/>
            <person name="Collymore A."/>
            <person name="Cooke P."/>
            <person name="Costello M."/>
            <person name="D'Aco K."/>
            <person name="Daza R."/>
            <person name="De Haan G."/>
            <person name="DeGray S."/>
            <person name="DeMaso C."/>
            <person name="Dhargay N."/>
            <person name="Dooley K."/>
            <person name="Dooley E."/>
            <person name="Doricent M."/>
            <person name="Dorje P."/>
            <person name="Dorjee K."/>
            <person name="Dupes A."/>
            <person name="Elong R."/>
            <person name="Falk J."/>
            <person name="Farina A."/>
            <person name="Faro S."/>
            <person name="Ferguson D."/>
            <person name="Fisher S."/>
            <person name="Foley C.D."/>
            <person name="Franke A."/>
            <person name="Friedrich D."/>
            <person name="Gadbois L."/>
            <person name="Gearin G."/>
            <person name="Gearin C.R."/>
            <person name="Giannoukos G."/>
            <person name="Goode T."/>
            <person name="Graham J."/>
            <person name="Grandbois E."/>
            <person name="Grewal S."/>
            <person name="Gyaltsen K."/>
            <person name="Hafez N."/>
            <person name="Hagos B."/>
            <person name="Hall J."/>
            <person name="Henson C."/>
            <person name="Hollinger A."/>
            <person name="Honan T."/>
            <person name="Huard M.D."/>
            <person name="Hughes L."/>
            <person name="Hurhula B."/>
            <person name="Husby M.E."/>
            <person name="Kamat A."/>
            <person name="Kanga B."/>
            <person name="Kashin S."/>
            <person name="Khazanovich D."/>
            <person name="Kisner P."/>
            <person name="Lance K."/>
            <person name="Lara M."/>
            <person name="Lee W."/>
            <person name="Lennon N."/>
            <person name="Letendre F."/>
            <person name="LeVine R."/>
            <person name="Lipovsky A."/>
            <person name="Liu X."/>
            <person name="Liu J."/>
            <person name="Liu S."/>
            <person name="Lokyitsang T."/>
            <person name="Lokyitsang Y."/>
            <person name="Lubonja R."/>
            <person name="Lui A."/>
            <person name="MacDonald P."/>
            <person name="Magnisalis V."/>
            <person name="Maru K."/>
            <person name="Matthews C."/>
            <person name="McCusker W."/>
            <person name="McDonough S."/>
            <person name="Mehta T."/>
            <person name="Meldrim J."/>
            <person name="Meneus L."/>
            <person name="Mihai O."/>
            <person name="Mihalev A."/>
            <person name="Mihova T."/>
            <person name="Mittelman R."/>
            <person name="Mlenga V."/>
            <person name="Montmayeur A."/>
            <person name="Mulrain L."/>
            <person name="Navidi A."/>
            <person name="Naylor J."/>
            <person name="Negash T."/>
            <person name="Nguyen T."/>
            <person name="Nguyen N."/>
            <person name="Nicol R."/>
            <person name="Norbu C."/>
            <person name="Norbu N."/>
            <person name="Novod N."/>
            <person name="O'Neill B."/>
            <person name="Osman S."/>
            <person name="Markiewicz E."/>
            <person name="Oyono O.L."/>
            <person name="Patti C."/>
            <person name="Phunkhang P."/>
            <person name="Pierre F."/>
            <person name="Priest M."/>
            <person name="Raghuraman S."/>
            <person name="Rege F."/>
            <person name="Reyes R."/>
            <person name="Rise C."/>
            <person name="Rogov P."/>
            <person name="Ross K."/>
            <person name="Ryan E."/>
            <person name="Settipalli S."/>
            <person name="Shea T."/>
            <person name="Sherpa N."/>
            <person name="Shi L."/>
            <person name="Shih D."/>
            <person name="Sparrow T."/>
            <person name="Spaulding J."/>
            <person name="Stalker J."/>
            <person name="Stange-Thomann N."/>
            <person name="Stavropoulos S."/>
            <person name="Stone C."/>
            <person name="Strader C."/>
            <person name="Tesfaye S."/>
            <person name="Thomson T."/>
            <person name="Thoulutsang Y."/>
            <person name="Thoulutsang D."/>
            <person name="Topham K."/>
            <person name="Topping I."/>
            <person name="Tsamla T."/>
            <person name="Vassiliev H."/>
            <person name="Vo A."/>
            <person name="Wangchuk T."/>
            <person name="Wangdi T."/>
            <person name="Weiand M."/>
            <person name="Wilkinson J."/>
            <person name="Wilson A."/>
            <person name="Yadav S."/>
            <person name="Young G."/>
            <person name="Yu Q."/>
            <person name="Zembek L."/>
            <person name="Zhong D."/>
            <person name="Zimmer A."/>
            <person name="Zwirko Z."/>
            <person name="Jaffe D.B."/>
            <person name="Alvarez P."/>
            <person name="Brockman W."/>
            <person name="Butler J."/>
            <person name="Chin C."/>
            <person name="Gnerre S."/>
            <person name="Grabherr M."/>
            <person name="Kleber M."/>
            <person name="Mauceli E."/>
            <person name="MacCallum I."/>
        </authorList>
    </citation>
    <scope>NUCLEOTIDE SEQUENCE [LARGE SCALE GENOMIC DNA]</scope>
    <source>
        <strain evidence="2">TSC#15010-1051.87</strain>
        <strain evidence="3">Tucson 15010-1051.87</strain>
    </source>
</reference>
<accession>Q95V62</accession>
<dbReference type="Proteomes" id="UP000008792">
    <property type="component" value="Unassembled WGS sequence"/>
</dbReference>
<reference evidence="1" key="1">
    <citation type="journal article" date="2001" name="Mol. Biol. Cell">
        <title>Cytoplasmic localization and evolutionary conservation of MEI-218, a protein required for meiotic crossing over in Drosophila.</title>
        <authorList>
            <person name="Manheim E.A."/>
            <person name="Jang J.K."/>
            <person name="Dominic D."/>
            <person name="McKim K.S."/>
        </authorList>
    </citation>
    <scope>NUCLEOTIDE SEQUENCE</scope>
</reference>